<evidence type="ECO:0000313" key="1">
    <source>
        <dbReference type="EMBL" id="RDU38004.1"/>
    </source>
</evidence>
<protein>
    <submittedName>
        <fullName evidence="1">Uncharacterized protein</fullName>
    </submittedName>
</protein>
<dbReference type="EMBL" id="QNQT01000001">
    <property type="protein sequence ID" value="RDU38004.1"/>
    <property type="molecule type" value="Genomic_DNA"/>
</dbReference>
<reference evidence="1 2" key="1">
    <citation type="submission" date="2018-07" db="EMBL/GenBank/DDBJ databases">
        <title>Bacillus sp. YLB-04 draft genome sequence.</title>
        <authorList>
            <person name="Yu L."/>
            <person name="Tang X."/>
        </authorList>
    </citation>
    <scope>NUCLEOTIDE SEQUENCE [LARGE SCALE GENOMIC DNA]</scope>
    <source>
        <strain evidence="1 2">YLB-04</strain>
    </source>
</reference>
<comment type="caution">
    <text evidence="1">The sequence shown here is derived from an EMBL/GenBank/DDBJ whole genome shotgun (WGS) entry which is preliminary data.</text>
</comment>
<dbReference type="OrthoDB" id="2139078at2"/>
<name>A0A3D8GU47_9BACI</name>
<dbReference type="Proteomes" id="UP000257144">
    <property type="component" value="Unassembled WGS sequence"/>
</dbReference>
<evidence type="ECO:0000313" key="2">
    <source>
        <dbReference type="Proteomes" id="UP000257144"/>
    </source>
</evidence>
<dbReference type="AlphaFoldDB" id="A0A3D8GU47"/>
<gene>
    <name evidence="1" type="ORF">DRW41_00030</name>
</gene>
<sequence length="342" mass="39282">MLLKNVEIKSETLSYWMEHNFPKSDLFFFTKEDESIIEGLGPNVMAIPVKEFLSDSFFNDFNTLNIYQLWQVNRQEAAFACVAHPGAIALVDSSLRKRIFQIQKKLNRGLLFEWKIIEPFLDGNGMESLLEMLAPYVFEYESVQYLALQADLWAELPLEFKQAFLVRMAGQFIDDVDISETQLNEFRMAYPHLSPYINTFSAANGPNCLAAVLAAVAGESAETEWLISKWAGGYVFENALKANGYFNVEGGSENLLPGDVFVWKDSNGIQHAAYHLRNGFFFNKHGQMFINPWQIITKEKLIDVWGEDGLYVYRQELLHKNKSEKGIRINEDEQIRETVQEV</sequence>
<proteinExistence type="predicted"/>
<dbReference type="RefSeq" id="WP_115449915.1">
    <property type="nucleotide sequence ID" value="NZ_QNQT01000001.1"/>
</dbReference>
<keyword evidence="2" id="KW-1185">Reference proteome</keyword>
<accession>A0A3D8GU47</accession>
<organism evidence="1 2">
    <name type="scientific">Neobacillus piezotolerans</name>
    <dbReference type="NCBI Taxonomy" id="2259171"/>
    <lineage>
        <taxon>Bacteria</taxon>
        <taxon>Bacillati</taxon>
        <taxon>Bacillota</taxon>
        <taxon>Bacilli</taxon>
        <taxon>Bacillales</taxon>
        <taxon>Bacillaceae</taxon>
        <taxon>Neobacillus</taxon>
    </lineage>
</organism>